<reference evidence="2" key="1">
    <citation type="journal article" date="2018" name="PLoS Negl. Trop. Dis.">
        <title>Sialome diversity of ticks revealed by RNAseq of single tick salivary glands.</title>
        <authorList>
            <person name="Perner J."/>
            <person name="Kropackova S."/>
            <person name="Kopacek P."/>
            <person name="Ribeiro J.M."/>
        </authorList>
    </citation>
    <scope>NUCLEOTIDE SEQUENCE</scope>
    <source>
        <strain evidence="2">Siblings of single egg batch collected in Ceske Budejovice</strain>
        <tissue evidence="2">Salivary glands</tissue>
    </source>
</reference>
<keyword evidence="1" id="KW-0732">Signal</keyword>
<organism evidence="2">
    <name type="scientific">Ixodes ricinus</name>
    <name type="common">Common tick</name>
    <name type="synonym">Acarus ricinus</name>
    <dbReference type="NCBI Taxonomy" id="34613"/>
    <lineage>
        <taxon>Eukaryota</taxon>
        <taxon>Metazoa</taxon>
        <taxon>Ecdysozoa</taxon>
        <taxon>Arthropoda</taxon>
        <taxon>Chelicerata</taxon>
        <taxon>Arachnida</taxon>
        <taxon>Acari</taxon>
        <taxon>Parasitiformes</taxon>
        <taxon>Ixodida</taxon>
        <taxon>Ixodoidea</taxon>
        <taxon>Ixodidae</taxon>
        <taxon>Ixodinae</taxon>
        <taxon>Ixodes</taxon>
    </lineage>
</organism>
<name>A0A147BAP0_IXORI</name>
<feature type="signal peptide" evidence="1">
    <location>
        <begin position="1"/>
        <end position="18"/>
    </location>
</feature>
<proteinExistence type="predicted"/>
<evidence type="ECO:0000313" key="2">
    <source>
        <dbReference type="EMBL" id="JAR87850.1"/>
    </source>
</evidence>
<dbReference type="AlphaFoldDB" id="A0A147BAP0"/>
<protein>
    <submittedName>
        <fullName evidence="2">Putative secreted protein</fullName>
    </submittedName>
</protein>
<evidence type="ECO:0000256" key="1">
    <source>
        <dbReference type="SAM" id="SignalP"/>
    </source>
</evidence>
<feature type="chain" id="PRO_5007542073" evidence="1">
    <location>
        <begin position="19"/>
        <end position="136"/>
    </location>
</feature>
<accession>A0A147BAP0</accession>
<sequence>MGWCLLHAYFCSSMTAFAEGTSAVSRIVDIVFSNFSRRDNVARPGIWTGAPVTSSLGGRDANAFRRDTSLPQQMARGVFSVACRVNLCTKGRKCIGQKLQMSFVPIKQYYQLLRCLLPQLRCLYKVYCLYIAALNV</sequence>
<dbReference type="EMBL" id="GEGO01007554">
    <property type="protein sequence ID" value="JAR87850.1"/>
    <property type="molecule type" value="Transcribed_RNA"/>
</dbReference>